<protein>
    <submittedName>
        <fullName evidence="2">Uncharacterized protein</fullName>
    </submittedName>
</protein>
<feature type="region of interest" description="Disordered" evidence="1">
    <location>
        <begin position="90"/>
        <end position="132"/>
    </location>
</feature>
<dbReference type="AlphaFoldDB" id="A0A8J3S0W6"/>
<dbReference type="EMBL" id="BOOI01000047">
    <property type="protein sequence ID" value="GIH86501.1"/>
    <property type="molecule type" value="Genomic_DNA"/>
</dbReference>
<evidence type="ECO:0000256" key="1">
    <source>
        <dbReference type="SAM" id="MobiDB-lite"/>
    </source>
</evidence>
<comment type="caution">
    <text evidence="2">The sequence shown here is derived from an EMBL/GenBank/DDBJ whole genome shotgun (WGS) entry which is preliminary data.</text>
</comment>
<organism evidence="2 3">
    <name type="scientific">Planobispora rosea</name>
    <dbReference type="NCBI Taxonomy" id="35762"/>
    <lineage>
        <taxon>Bacteria</taxon>
        <taxon>Bacillati</taxon>
        <taxon>Actinomycetota</taxon>
        <taxon>Actinomycetes</taxon>
        <taxon>Streptosporangiales</taxon>
        <taxon>Streptosporangiaceae</taxon>
        <taxon>Planobispora</taxon>
    </lineage>
</organism>
<keyword evidence="3" id="KW-1185">Reference proteome</keyword>
<gene>
    <name evidence="2" type="ORF">Pro02_49090</name>
</gene>
<evidence type="ECO:0000313" key="2">
    <source>
        <dbReference type="EMBL" id="GIH86501.1"/>
    </source>
</evidence>
<reference evidence="2" key="1">
    <citation type="submission" date="2021-01" db="EMBL/GenBank/DDBJ databases">
        <title>Whole genome shotgun sequence of Planobispora rosea NBRC 15558.</title>
        <authorList>
            <person name="Komaki H."/>
            <person name="Tamura T."/>
        </authorList>
    </citation>
    <scope>NUCLEOTIDE SEQUENCE</scope>
    <source>
        <strain evidence="2">NBRC 15558</strain>
    </source>
</reference>
<feature type="compositionally biased region" description="Polar residues" evidence="1">
    <location>
        <begin position="90"/>
        <end position="100"/>
    </location>
</feature>
<proteinExistence type="predicted"/>
<dbReference type="Proteomes" id="UP000655044">
    <property type="component" value="Unassembled WGS sequence"/>
</dbReference>
<name>A0A8J3S0W6_PLARO</name>
<sequence>MGAITPPRLIGRHLQFTLVPLFRPRQCDTGKQQIIPVDRHFPAPVPTGSGRFLAGTATVDCDVIMVWRDGYKLVDEIIGHALDDTVATMTSADSAGSATSPRPPYPRPGLAAEAALRGGGRRLSTSHGRASP</sequence>
<evidence type="ECO:0000313" key="3">
    <source>
        <dbReference type="Proteomes" id="UP000655044"/>
    </source>
</evidence>
<accession>A0A8J3S0W6</accession>